<dbReference type="AlphaFoldDB" id="A0A2W7J6G3"/>
<evidence type="ECO:0000256" key="1">
    <source>
        <dbReference type="SAM" id="MobiDB-lite"/>
    </source>
</evidence>
<accession>A0A2W7J6G3</accession>
<dbReference type="NCBIfam" id="TIGR03016">
    <property type="entry name" value="pepcterm_hypo_1"/>
    <property type="match status" value="1"/>
</dbReference>
<organism evidence="2 3">
    <name type="scientific">Humitalea rosea</name>
    <dbReference type="NCBI Taxonomy" id="990373"/>
    <lineage>
        <taxon>Bacteria</taxon>
        <taxon>Pseudomonadati</taxon>
        <taxon>Pseudomonadota</taxon>
        <taxon>Alphaproteobacteria</taxon>
        <taxon>Acetobacterales</taxon>
        <taxon>Roseomonadaceae</taxon>
        <taxon>Humitalea</taxon>
    </lineage>
</organism>
<feature type="region of interest" description="Disordered" evidence="1">
    <location>
        <begin position="28"/>
        <end position="66"/>
    </location>
</feature>
<comment type="caution">
    <text evidence="2">The sequence shown here is derived from an EMBL/GenBank/DDBJ whole genome shotgun (WGS) entry which is preliminary data.</text>
</comment>
<gene>
    <name evidence="2" type="ORF">C8P66_10871</name>
</gene>
<evidence type="ECO:0000313" key="3">
    <source>
        <dbReference type="Proteomes" id="UP000249688"/>
    </source>
</evidence>
<dbReference type="EMBL" id="QKYU01000008">
    <property type="protein sequence ID" value="PZW46792.1"/>
    <property type="molecule type" value="Genomic_DNA"/>
</dbReference>
<protein>
    <submittedName>
        <fullName evidence="2">Uncharacterized protein (PEP-CTERM system associated)</fullName>
    </submittedName>
</protein>
<name>A0A2W7J6G3_9PROT</name>
<evidence type="ECO:0000313" key="2">
    <source>
        <dbReference type="EMBL" id="PZW46792.1"/>
    </source>
</evidence>
<keyword evidence="3" id="KW-1185">Reference proteome</keyword>
<dbReference type="Proteomes" id="UP000249688">
    <property type="component" value="Unassembled WGS sequence"/>
</dbReference>
<feature type="compositionally biased region" description="Low complexity" evidence="1">
    <location>
        <begin position="32"/>
        <end position="44"/>
    </location>
</feature>
<proteinExistence type="predicted"/>
<reference evidence="2 3" key="1">
    <citation type="submission" date="2018-06" db="EMBL/GenBank/DDBJ databases">
        <title>Genomic Encyclopedia of Archaeal and Bacterial Type Strains, Phase II (KMG-II): from individual species to whole genera.</title>
        <authorList>
            <person name="Goeker M."/>
        </authorList>
    </citation>
    <scope>NUCLEOTIDE SEQUENCE [LARGE SCALE GENOMIC DNA]</scope>
    <source>
        <strain evidence="2 3">DSM 24525</strain>
    </source>
</reference>
<dbReference type="InterPro" id="IPR017467">
    <property type="entry name" value="CHP03016_PEP-CTERM"/>
</dbReference>
<sequence>MRFDTPALRGAVIGVALTVGGNARAEPPPLPIRAAPALPATAPASGDSTGLPWSDAPARVGGTGDLGDSGVRLGTLGFPYTAVAPPPGLSAEGWSLTPSIAAQVLATDNVDLTVRDRRSELITTFTPGLLLSLDTARVQGIANYAPNLTFYGSDSDQNRIDHRFNGQFLATLVPDALFLDLRGAAAVQAVSGGYAPEGSPAVNRNDQVQTTSFQLSPYFVHRFGGIGTMQLGYALQHVTQDSNGTGSGALTPTGQRFFSDQDFTAHEVYAIGRTGEEFGRLALESRISSTEYDGTGILDGAYRRIATVETRYVIIRPVAALVEVGYEQQRYNGTPPVDINEPVWSVGARLTLSPESRITAKFGHHDGFDSAVLDAVVALGGRTTLYANYAERLTTSAQRAADLLSTTTLDPLGNPIDIATGAPVAQPFANSFMGAQSSLMRIRRGSVSISQIWPRDIFTLSLSREERRPVSVETGTTAFSQTGNSGSLTWSHALTEATTAIGYGQYGTFDSPGRGSGNVFTVSASLATELAPGLSGVLTYMMTNRGDDIASGRAVQNVVLVGLRQTF</sequence>